<keyword evidence="1" id="KW-0732">Signal</keyword>
<dbReference type="InterPro" id="IPR005180">
    <property type="entry name" value="DUF302"/>
</dbReference>
<feature type="signal peptide" evidence="1">
    <location>
        <begin position="1"/>
        <end position="20"/>
    </location>
</feature>
<reference evidence="3 4" key="1">
    <citation type="submission" date="2017-06" db="EMBL/GenBank/DDBJ databases">
        <authorList>
            <person name="Kim H.J."/>
            <person name="Triplett B.A."/>
        </authorList>
    </citation>
    <scope>NUCLEOTIDE SEQUENCE [LARGE SCALE GENOMIC DNA]</scope>
    <source>
        <strain evidence="3 4">DSM 11445</strain>
    </source>
</reference>
<dbReference type="OrthoDB" id="9799367at2"/>
<dbReference type="PANTHER" id="PTHR38342">
    <property type="entry name" value="SLR5037 PROTEIN"/>
    <property type="match status" value="1"/>
</dbReference>
<gene>
    <name evidence="3" type="ORF">SAMN04488078_10564</name>
</gene>
<evidence type="ECO:0000313" key="4">
    <source>
        <dbReference type="Proteomes" id="UP000198440"/>
    </source>
</evidence>
<evidence type="ECO:0000259" key="2">
    <source>
        <dbReference type="Pfam" id="PF03625"/>
    </source>
</evidence>
<sequence>MKTLIALAFIAATSAGTAMAERINVASNANVATSVVRLTDAVETAGARVFNTIDFAAGNASVGKDLRPTTIVIFGSPKIGASALQTGQTMALNLPLRILFFEDANGQTWATYDDPTAVAPSHGLAADHPAILAMKGALERFSAAAAGE</sequence>
<dbReference type="Proteomes" id="UP000198440">
    <property type="component" value="Unassembled WGS sequence"/>
</dbReference>
<dbReference type="CDD" id="cd14797">
    <property type="entry name" value="DUF302"/>
    <property type="match status" value="1"/>
</dbReference>
<feature type="chain" id="PRO_5012851040" evidence="1">
    <location>
        <begin position="21"/>
        <end position="148"/>
    </location>
</feature>
<protein>
    <submittedName>
        <fullName evidence="3">Uncharacterized conserved protein, DUF302 family</fullName>
    </submittedName>
</protein>
<dbReference type="EMBL" id="FZON01000056">
    <property type="protein sequence ID" value="SNT08427.1"/>
    <property type="molecule type" value="Genomic_DNA"/>
</dbReference>
<name>A0A239JRG3_9RHOB</name>
<dbReference type="PANTHER" id="PTHR38342:SF2">
    <property type="entry name" value="INNER MEMBRANE OR EXPORTED"/>
    <property type="match status" value="1"/>
</dbReference>
<organism evidence="3 4">
    <name type="scientific">Antarctobacter heliothermus</name>
    <dbReference type="NCBI Taxonomy" id="74033"/>
    <lineage>
        <taxon>Bacteria</taxon>
        <taxon>Pseudomonadati</taxon>
        <taxon>Pseudomonadota</taxon>
        <taxon>Alphaproteobacteria</taxon>
        <taxon>Rhodobacterales</taxon>
        <taxon>Roseobacteraceae</taxon>
        <taxon>Antarctobacter</taxon>
    </lineage>
</organism>
<dbReference type="AlphaFoldDB" id="A0A239JRG3"/>
<dbReference type="InterPro" id="IPR035923">
    <property type="entry name" value="TT1751-like_sf"/>
</dbReference>
<evidence type="ECO:0000256" key="1">
    <source>
        <dbReference type="SAM" id="SignalP"/>
    </source>
</evidence>
<dbReference type="Pfam" id="PF03625">
    <property type="entry name" value="DUF302"/>
    <property type="match status" value="1"/>
</dbReference>
<evidence type="ECO:0000313" key="3">
    <source>
        <dbReference type="EMBL" id="SNT08427.1"/>
    </source>
</evidence>
<feature type="domain" description="DUF302" evidence="2">
    <location>
        <begin position="53"/>
        <end position="115"/>
    </location>
</feature>
<dbReference type="Gene3D" id="3.30.310.70">
    <property type="entry name" value="TT1751-like domain"/>
    <property type="match status" value="1"/>
</dbReference>
<proteinExistence type="predicted"/>
<dbReference type="SUPFAM" id="SSF103247">
    <property type="entry name" value="TT1751-like"/>
    <property type="match status" value="1"/>
</dbReference>
<accession>A0A239JRG3</accession>
<dbReference type="RefSeq" id="WP_089279755.1">
    <property type="nucleotide sequence ID" value="NZ_FZON01000056.1"/>
</dbReference>